<evidence type="ECO:0000313" key="2">
    <source>
        <dbReference type="EMBL" id="KAK2070459.1"/>
    </source>
</evidence>
<feature type="region of interest" description="Disordered" evidence="1">
    <location>
        <begin position="507"/>
        <end position="544"/>
    </location>
</feature>
<dbReference type="GO" id="GO:0051118">
    <property type="term" value="F:glucan endo-1,3-alpha-glucosidase activity"/>
    <property type="evidence" value="ECO:0007669"/>
    <property type="project" value="InterPro"/>
</dbReference>
<accession>A0AAD9I3C7</accession>
<organism evidence="2 3">
    <name type="scientific">Phyllachora maydis</name>
    <dbReference type="NCBI Taxonomy" id="1825666"/>
    <lineage>
        <taxon>Eukaryota</taxon>
        <taxon>Fungi</taxon>
        <taxon>Dikarya</taxon>
        <taxon>Ascomycota</taxon>
        <taxon>Pezizomycotina</taxon>
        <taxon>Sordariomycetes</taxon>
        <taxon>Sordariomycetidae</taxon>
        <taxon>Phyllachorales</taxon>
        <taxon>Phyllachoraceae</taxon>
        <taxon>Phyllachora</taxon>
    </lineage>
</organism>
<keyword evidence="3" id="KW-1185">Reference proteome</keyword>
<proteinExistence type="predicted"/>
<comment type="caution">
    <text evidence="2">The sequence shown here is derived from an EMBL/GenBank/DDBJ whole genome shotgun (WGS) entry which is preliminary data.</text>
</comment>
<reference evidence="2" key="1">
    <citation type="journal article" date="2023" name="Mol. Plant Microbe Interact.">
        <title>Elucidating the Obligate Nature and Biological Capacity of an Invasive Fungal Corn Pathogen.</title>
        <authorList>
            <person name="MacCready J.S."/>
            <person name="Roggenkamp E.M."/>
            <person name="Gdanetz K."/>
            <person name="Chilvers M.I."/>
        </authorList>
    </citation>
    <scope>NUCLEOTIDE SEQUENCE</scope>
    <source>
        <strain evidence="2">PM02</strain>
    </source>
</reference>
<dbReference type="InterPro" id="IPR005197">
    <property type="entry name" value="Glyco_hydro_71"/>
</dbReference>
<name>A0AAD9I3C7_9PEZI</name>
<feature type="compositionally biased region" description="Low complexity" evidence="1">
    <location>
        <begin position="521"/>
        <end position="532"/>
    </location>
</feature>
<sequence length="642" mass="68385">MRRGRGPGINSVTASTDRLVFCHFMIGVVGDRKSSSDYDSDMQRAKQLGIDAFALNIGVDPYTDTQLQLAYQSAANNDMKVFISFDFNWFQASDAARVGQMIARYGKNPAQLMVEGKIFASSFAGDLGDDKVSVPAIREAAGVDIFFAPNFHPDQTPDPTDIDGALNWAAWESNGKNKAPDASAHVTVGDGDATYQKWLGEKTYIAPVSAWFNTHYGAEVPYSKNWVFPSDLLWFNRWNEILTMGPKMIELVSYNDYGESHYLGPLNSTHADDGNSKWVNDMPHDGWLDMAQPFIAAFKDGAKSVDNYIHEDELFYWYRPHTNTLDCDSTDTTMNAVGANNASGNFFEGRPNGFHTMEDAVFVVTLLTAPGTVTVTSGNSAVTYNAPAGAFAKSVPMAVGSQSFALKRQGAPVFSGTSQRDVVEECPCGIYNFNAYVGSLPPKHWQGLKADALDALEKGLRVENCRPFPSITFSAPSATSYTAMGTATPVPSATASASTLVTMSTPTPTMIRTTHPHTHRPSSTSSSTASAPTPTPPAPLAVSSVTGLGAENNAEANAESCNAGTINALVSGNFLGLCSFGCARGYCPTSACTCTGTGTPEVTADSGVKGCPLTGLGDGYVGLCAFACARGYCPDKACTTTC</sequence>
<protein>
    <submittedName>
        <fullName evidence="2">Uncharacterized protein</fullName>
    </submittedName>
</protein>
<evidence type="ECO:0000313" key="3">
    <source>
        <dbReference type="Proteomes" id="UP001217918"/>
    </source>
</evidence>
<dbReference type="EMBL" id="JAQQPM010000003">
    <property type="protein sequence ID" value="KAK2070459.1"/>
    <property type="molecule type" value="Genomic_DNA"/>
</dbReference>
<evidence type="ECO:0000256" key="1">
    <source>
        <dbReference type="SAM" id="MobiDB-lite"/>
    </source>
</evidence>
<dbReference type="Gene3D" id="3.20.20.80">
    <property type="entry name" value="Glycosidases"/>
    <property type="match status" value="1"/>
</dbReference>
<dbReference type="Proteomes" id="UP001217918">
    <property type="component" value="Unassembled WGS sequence"/>
</dbReference>
<dbReference type="Pfam" id="PF03659">
    <property type="entry name" value="Glyco_hydro_71"/>
    <property type="match status" value="1"/>
</dbReference>
<dbReference type="CDD" id="cd11577">
    <property type="entry name" value="GH71"/>
    <property type="match status" value="1"/>
</dbReference>
<dbReference type="AlphaFoldDB" id="A0AAD9I3C7"/>
<gene>
    <name evidence="2" type="ORF">P8C59_004949</name>
</gene>